<dbReference type="AlphaFoldDB" id="A0A142BHC3"/>
<gene>
    <name evidence="1" type="ORF">EZMO1_4226</name>
</gene>
<organism evidence="1 2">
    <name type="scientific">Endozoicomonas montiporae CL-33</name>
    <dbReference type="NCBI Taxonomy" id="570277"/>
    <lineage>
        <taxon>Bacteria</taxon>
        <taxon>Pseudomonadati</taxon>
        <taxon>Pseudomonadota</taxon>
        <taxon>Gammaproteobacteria</taxon>
        <taxon>Oceanospirillales</taxon>
        <taxon>Endozoicomonadaceae</taxon>
        <taxon>Endozoicomonas</taxon>
    </lineage>
</organism>
<sequence>MNRKKKQNEIPAEQRSVSLMAQQQKDLKRKVTEFLAAGKHITFVPFGVSGVGR</sequence>
<reference evidence="1 2" key="1">
    <citation type="journal article" date="2016" name="Front. Microbiol.">
        <title>Genomic Insight into the Host-Endosymbiont Relationship of Endozoicomonas montiporae CL-33(T) with its Coral Host.</title>
        <authorList>
            <person name="Ding J.-Y."/>
            <person name="Shiu J.-H."/>
            <person name="Chen W.-M."/>
            <person name="Chiang Y.-R."/>
            <person name="Tang S.-L."/>
        </authorList>
    </citation>
    <scope>NUCLEOTIDE SEQUENCE [LARGE SCALE GENOMIC DNA]</scope>
    <source>
        <strain evidence="1 2">CL-33</strain>
    </source>
</reference>
<dbReference type="Proteomes" id="UP000071065">
    <property type="component" value="Chromosome"/>
</dbReference>
<evidence type="ECO:0000313" key="2">
    <source>
        <dbReference type="Proteomes" id="UP000071065"/>
    </source>
</evidence>
<protein>
    <submittedName>
        <fullName evidence="1">Uncharacterized protein</fullName>
    </submittedName>
</protein>
<proteinExistence type="predicted"/>
<accession>A0A142BHC3</accession>
<dbReference type="STRING" id="570277.EZMO1_4226"/>
<name>A0A142BHC3_9GAMM</name>
<evidence type="ECO:0000313" key="1">
    <source>
        <dbReference type="EMBL" id="AMO58149.1"/>
    </source>
</evidence>
<dbReference type="KEGG" id="emp:EZMO1_4226"/>
<dbReference type="EMBL" id="CP013251">
    <property type="protein sequence ID" value="AMO58149.1"/>
    <property type="molecule type" value="Genomic_DNA"/>
</dbReference>